<feature type="signal peptide" evidence="2">
    <location>
        <begin position="1"/>
        <end position="20"/>
    </location>
</feature>
<name>A0A939QJP1_9MICO</name>
<reference evidence="3" key="1">
    <citation type="submission" date="2021-03" db="EMBL/GenBank/DDBJ databases">
        <title>Microbacterium sp. nov., a novel actinobacterium isolated from cow dung.</title>
        <authorList>
            <person name="Zhang L."/>
        </authorList>
    </citation>
    <scope>NUCLEOTIDE SEQUENCE</scope>
    <source>
        <strain evidence="3">NEAU-LLB</strain>
    </source>
</reference>
<comment type="caution">
    <text evidence="3">The sequence shown here is derived from an EMBL/GenBank/DDBJ whole genome shotgun (WGS) entry which is preliminary data.</text>
</comment>
<dbReference type="RefSeq" id="WP_208503931.1">
    <property type="nucleotide sequence ID" value="NZ_JAGFOA010000004.1"/>
</dbReference>
<protein>
    <submittedName>
        <fullName evidence="3">Uncharacterized protein</fullName>
    </submittedName>
</protein>
<feature type="region of interest" description="Disordered" evidence="1">
    <location>
        <begin position="28"/>
        <end position="59"/>
    </location>
</feature>
<feature type="chain" id="PRO_5038613991" evidence="2">
    <location>
        <begin position="21"/>
        <end position="210"/>
    </location>
</feature>
<sequence length="210" mass="22211">MSNRIRIAALLLAAATISLAGCATPRADGPAAAPTASAPRLGDVEPAPPEGEVTAQGTVLDKDGSVELCLGAIAESYPPQCSGIPLEGWNWEEVDGEESAAAITWGAYAVTGTFDGSTFTVTQPAILLALYDPMRPEDPTDGEPGHTSESTLIEIQDELLTRLGPDLLSSWPERGYLWIQVRWDDGTLQDAADAEFGDDVVIVQSALRQF</sequence>
<keyword evidence="4" id="KW-1185">Reference proteome</keyword>
<evidence type="ECO:0000256" key="2">
    <source>
        <dbReference type="SAM" id="SignalP"/>
    </source>
</evidence>
<evidence type="ECO:0000313" key="3">
    <source>
        <dbReference type="EMBL" id="MBO3664158.1"/>
    </source>
</evidence>
<dbReference type="Proteomes" id="UP000680132">
    <property type="component" value="Unassembled WGS sequence"/>
</dbReference>
<dbReference type="AlphaFoldDB" id="A0A939QJP1"/>
<feature type="compositionally biased region" description="Low complexity" evidence="1">
    <location>
        <begin position="28"/>
        <end position="40"/>
    </location>
</feature>
<evidence type="ECO:0000313" key="4">
    <source>
        <dbReference type="Proteomes" id="UP000680132"/>
    </source>
</evidence>
<organism evidence="3 4">
    <name type="scientific">Microbacterium stercoris</name>
    <dbReference type="NCBI Taxonomy" id="2820289"/>
    <lineage>
        <taxon>Bacteria</taxon>
        <taxon>Bacillati</taxon>
        <taxon>Actinomycetota</taxon>
        <taxon>Actinomycetes</taxon>
        <taxon>Micrococcales</taxon>
        <taxon>Microbacteriaceae</taxon>
        <taxon>Microbacterium</taxon>
    </lineage>
</organism>
<gene>
    <name evidence="3" type="ORF">J5V96_11625</name>
</gene>
<keyword evidence="2" id="KW-0732">Signal</keyword>
<dbReference type="EMBL" id="JAGFOA010000004">
    <property type="protein sequence ID" value="MBO3664158.1"/>
    <property type="molecule type" value="Genomic_DNA"/>
</dbReference>
<proteinExistence type="predicted"/>
<dbReference type="PROSITE" id="PS51257">
    <property type="entry name" value="PROKAR_LIPOPROTEIN"/>
    <property type="match status" value="1"/>
</dbReference>
<evidence type="ECO:0000256" key="1">
    <source>
        <dbReference type="SAM" id="MobiDB-lite"/>
    </source>
</evidence>
<accession>A0A939QJP1</accession>